<organism evidence="2 3">
    <name type="scientific">Maribellus comscasis</name>
    <dbReference type="NCBI Taxonomy" id="2681766"/>
    <lineage>
        <taxon>Bacteria</taxon>
        <taxon>Pseudomonadati</taxon>
        <taxon>Bacteroidota</taxon>
        <taxon>Bacteroidia</taxon>
        <taxon>Marinilabiliales</taxon>
        <taxon>Prolixibacteraceae</taxon>
        <taxon>Maribellus</taxon>
    </lineage>
</organism>
<evidence type="ECO:0008006" key="4">
    <source>
        <dbReference type="Google" id="ProtNLM"/>
    </source>
</evidence>
<dbReference type="Proteomes" id="UP000428260">
    <property type="component" value="Chromosome"/>
</dbReference>
<feature type="transmembrane region" description="Helical" evidence="1">
    <location>
        <begin position="43"/>
        <end position="64"/>
    </location>
</feature>
<feature type="transmembrane region" description="Helical" evidence="1">
    <location>
        <begin position="106"/>
        <end position="126"/>
    </location>
</feature>
<evidence type="ECO:0000313" key="2">
    <source>
        <dbReference type="EMBL" id="QGY43074.1"/>
    </source>
</evidence>
<keyword evidence="3" id="KW-1185">Reference proteome</keyword>
<name>A0A6I6JZE8_9BACT</name>
<gene>
    <name evidence="2" type="ORF">GM418_05185</name>
</gene>
<keyword evidence="1" id="KW-0812">Transmembrane</keyword>
<keyword evidence="1" id="KW-0472">Membrane</keyword>
<feature type="transmembrane region" description="Helical" evidence="1">
    <location>
        <begin position="13"/>
        <end position="31"/>
    </location>
</feature>
<evidence type="ECO:0000256" key="1">
    <source>
        <dbReference type="SAM" id="Phobius"/>
    </source>
</evidence>
<dbReference type="RefSeq" id="WP_158863842.1">
    <property type="nucleotide sequence ID" value="NZ_CP046401.1"/>
</dbReference>
<dbReference type="EMBL" id="CP046401">
    <property type="protein sequence ID" value="QGY43074.1"/>
    <property type="molecule type" value="Genomic_DNA"/>
</dbReference>
<protein>
    <recommendedName>
        <fullName evidence="4">Cytochrome b561 domain-containing protein</fullName>
    </recommendedName>
</protein>
<feature type="transmembrane region" description="Helical" evidence="1">
    <location>
        <begin position="70"/>
        <end position="94"/>
    </location>
</feature>
<dbReference type="KEGG" id="mcos:GM418_05185"/>
<sequence length="128" mass="14190">MNQNTPMEIATKIFVNSGLMILAIIFGIILHKTGKPFHSETFAIHKLATLGFMILTIMLMLHFSRNDERTGLLVTLISWATASVLVIILSGKILSEGKFESIMLKLHRTASAGLLTTVLISFYKILCL</sequence>
<proteinExistence type="predicted"/>
<accession>A0A6I6JZE8</accession>
<reference evidence="2 3" key="1">
    <citation type="submission" date="2019-11" db="EMBL/GenBank/DDBJ databases">
        <authorList>
            <person name="Zheng R.K."/>
            <person name="Sun C.M."/>
        </authorList>
    </citation>
    <scope>NUCLEOTIDE SEQUENCE [LARGE SCALE GENOMIC DNA]</scope>
    <source>
        <strain evidence="2 3">WC007</strain>
    </source>
</reference>
<dbReference type="AlphaFoldDB" id="A0A6I6JZE8"/>
<keyword evidence="1" id="KW-1133">Transmembrane helix</keyword>
<evidence type="ECO:0000313" key="3">
    <source>
        <dbReference type="Proteomes" id="UP000428260"/>
    </source>
</evidence>